<reference evidence="3" key="1">
    <citation type="submission" date="2023-10" db="EMBL/GenBank/DDBJ databases">
        <authorList>
            <person name="Chen Y."/>
            <person name="Shah S."/>
            <person name="Dougan E. K."/>
            <person name="Thang M."/>
            <person name="Chan C."/>
        </authorList>
    </citation>
    <scope>NUCLEOTIDE SEQUENCE [LARGE SCALE GENOMIC DNA]</scope>
</reference>
<feature type="compositionally biased region" description="Low complexity" evidence="1">
    <location>
        <begin position="273"/>
        <end position="283"/>
    </location>
</feature>
<evidence type="ECO:0000313" key="4">
    <source>
        <dbReference type="Proteomes" id="UP001189429"/>
    </source>
</evidence>
<comment type="caution">
    <text evidence="3">The sequence shown here is derived from an EMBL/GenBank/DDBJ whole genome shotgun (WGS) entry which is preliminary data.</text>
</comment>
<gene>
    <name evidence="3" type="ORF">PCOR1329_LOCUS17228</name>
</gene>
<keyword evidence="4" id="KW-1185">Reference proteome</keyword>
<dbReference type="CDD" id="cd21036">
    <property type="entry name" value="WH_MUS81"/>
    <property type="match status" value="1"/>
</dbReference>
<feature type="compositionally biased region" description="Basic and acidic residues" evidence="1">
    <location>
        <begin position="285"/>
        <end position="294"/>
    </location>
</feature>
<feature type="non-terminal residue" evidence="3">
    <location>
        <position position="294"/>
    </location>
</feature>
<dbReference type="InterPro" id="IPR036388">
    <property type="entry name" value="WH-like_DNA-bd_sf"/>
</dbReference>
<dbReference type="Pfam" id="PF21136">
    <property type="entry name" value="WHD_MUS81"/>
    <property type="match status" value="1"/>
</dbReference>
<feature type="compositionally biased region" description="Polar residues" evidence="1">
    <location>
        <begin position="205"/>
        <end position="215"/>
    </location>
</feature>
<dbReference type="EMBL" id="CAUYUJ010005331">
    <property type="protein sequence ID" value="CAK0813227.1"/>
    <property type="molecule type" value="Genomic_DNA"/>
</dbReference>
<proteinExistence type="predicted"/>
<sequence length="294" mass="32109">MATSWNVELARAAEARINYYVSIGSSKEFMWRKAHTAILAVEKEIRRMPSGLIVNMPRLGEVTTRQELEAIIRGENDVIPEEMIGVGAAVRDFDRHPYLQRMQYRGGGYAILMALKHKGGFMLKAELIREAQHFCDVSMANTGNWGQSSSCGWASHRSLLQHRLMVASRMPGRGSGREEYSLTEDGRRFLEAMQRKWPNHGDPPQESSSQPSTAIAKTPSPLVAIFKRQLAAAASAEKSPARKVSIEVSSDEEGMSNEGAEGPQASLSLEQGAASVAPAAAMADIDLHTEGEGA</sequence>
<protein>
    <recommendedName>
        <fullName evidence="2">MUS81 winged helix domain-containing protein</fullName>
    </recommendedName>
</protein>
<dbReference type="Proteomes" id="UP001189429">
    <property type="component" value="Unassembled WGS sequence"/>
</dbReference>
<feature type="region of interest" description="Disordered" evidence="1">
    <location>
        <begin position="236"/>
        <end position="294"/>
    </location>
</feature>
<name>A0ABN9R391_9DINO</name>
<feature type="region of interest" description="Disordered" evidence="1">
    <location>
        <begin position="196"/>
        <end position="215"/>
    </location>
</feature>
<organism evidence="3 4">
    <name type="scientific">Prorocentrum cordatum</name>
    <dbReference type="NCBI Taxonomy" id="2364126"/>
    <lineage>
        <taxon>Eukaryota</taxon>
        <taxon>Sar</taxon>
        <taxon>Alveolata</taxon>
        <taxon>Dinophyceae</taxon>
        <taxon>Prorocentrales</taxon>
        <taxon>Prorocentraceae</taxon>
        <taxon>Prorocentrum</taxon>
    </lineage>
</organism>
<feature type="domain" description="MUS81 winged helix" evidence="2">
    <location>
        <begin position="104"/>
        <end position="187"/>
    </location>
</feature>
<evidence type="ECO:0000256" key="1">
    <source>
        <dbReference type="SAM" id="MobiDB-lite"/>
    </source>
</evidence>
<accession>A0ABN9R391</accession>
<dbReference type="Gene3D" id="1.10.10.10">
    <property type="entry name" value="Winged helix-like DNA-binding domain superfamily/Winged helix DNA-binding domain"/>
    <property type="match status" value="1"/>
</dbReference>
<evidence type="ECO:0000313" key="3">
    <source>
        <dbReference type="EMBL" id="CAK0813227.1"/>
    </source>
</evidence>
<evidence type="ECO:0000259" key="2">
    <source>
        <dbReference type="Pfam" id="PF21136"/>
    </source>
</evidence>
<dbReference type="InterPro" id="IPR047417">
    <property type="entry name" value="WHD_MUS81"/>
</dbReference>